<proteinExistence type="predicted"/>
<evidence type="ECO:0000313" key="2">
    <source>
        <dbReference type="Proteomes" id="UP001175147"/>
    </source>
</evidence>
<name>A0ABT8YVR5_9SPIR</name>
<comment type="caution">
    <text evidence="1">The sequence shown here is derived from an EMBL/GenBank/DDBJ whole genome shotgun (WGS) entry which is preliminary data.</text>
</comment>
<protein>
    <submittedName>
        <fullName evidence="1">Uncharacterized protein</fullName>
    </submittedName>
</protein>
<reference evidence="1" key="1">
    <citation type="submission" date="2023-07" db="EMBL/GenBank/DDBJ databases">
        <title>Mucosal microbiota of week-old chicken and adult hens.</title>
        <authorList>
            <person name="Volf J."/>
            <person name="Karasova D."/>
            <person name="Crhanova M."/>
            <person name="Faldynova M."/>
            <person name="Prikrylova H."/>
            <person name="Zeman M."/>
            <person name="Babak V."/>
            <person name="Rajova J."/>
            <person name="Rychlik I."/>
        </authorList>
    </citation>
    <scope>NUCLEOTIDE SEQUENCE</scope>
    <source>
        <strain evidence="1">ET902</strain>
    </source>
</reference>
<dbReference type="Proteomes" id="UP001175147">
    <property type="component" value="Unassembled WGS sequence"/>
</dbReference>
<evidence type="ECO:0000313" key="1">
    <source>
        <dbReference type="EMBL" id="MDO7019407.1"/>
    </source>
</evidence>
<gene>
    <name evidence="1" type="ORF">Q5M86_01315</name>
</gene>
<dbReference type="EMBL" id="JAUPBM010000007">
    <property type="protein sequence ID" value="MDO7019407.1"/>
    <property type="molecule type" value="Genomic_DNA"/>
</dbReference>
<accession>A0ABT8YVR5</accession>
<sequence length="749" mass="83255">MNLFDKNRLNTGLNGEWLNDDEENGIHGTVLMAEDMNSLGTEINNLIKAGGMTPNKNENDQILKAVKNLGGSGVSSSASNVSYDNSISSLQQKNYDFPKFKSTIDDLTYISLTESSVMGKIEKEEDNYFLKGNVSVTSNQNVLPILLTIEGKEGYEVLSFIAQFFNIDYETRDIENLNWTDALENEIIVNGINNGWQFVFVQNTLGIKRKDNGEIPENTYSVTLNIKNRVLLKPDENIIAWQYGINNGAVLKIVNENGNTKIKGITNTYSSVRSGETIFFTNNILENYITLDTEHTIGIKSSSGKNVIWTLKKSSNYTINIKYADGSQIQSEDFFTIDITPDKNSNIDFTKGDAVNVQNAIDSLSELKQNKLTAGENIVIEKQGESTIIKSLGGGNAENISFDNTNAKLQQLAGYDFPRFKVSIPDTINLTFKDEILGNGAVSSASIVKENNEYRLKGNITAEIRNSEDFPFSFTIDNITNDYEQYSTISQFFNFTDDYSFSSEYISADSGEITIAGVDKEYQFKFVYSNSYSSKCKLYITTKDGSDINGTYTISLNIKNRVLKPEDRNIFAVNSNFQQNIIASLCNLGLNQTGSSVKLQGTFTSSIYNVGTSDGLFFYSPIIENYFNLSDGINLTNTTGITSSTGKACKFGITKISDTPADNISKYVLSVAYQDGSSINQGDVFTFNLTPDKNFTLNPIYQDVRNVQQLGEVLNDKDLELEKKIDVLSSLYMIPAYYTQYANASGVFD</sequence>
<keyword evidence="2" id="KW-1185">Reference proteome</keyword>
<feature type="non-terminal residue" evidence="1">
    <location>
        <position position="749"/>
    </location>
</feature>
<organism evidence="1 2">
    <name type="scientific">Brachyspira innocens</name>
    <dbReference type="NCBI Taxonomy" id="13264"/>
    <lineage>
        <taxon>Bacteria</taxon>
        <taxon>Pseudomonadati</taxon>
        <taxon>Spirochaetota</taxon>
        <taxon>Spirochaetia</taxon>
        <taxon>Brachyspirales</taxon>
        <taxon>Brachyspiraceae</taxon>
        <taxon>Brachyspira</taxon>
    </lineage>
</organism>